<protein>
    <submittedName>
        <fullName evidence="1">Uncharacterized protein</fullName>
    </submittedName>
</protein>
<organism evidence="1 2">
    <name type="scientific">Paraconiothyrium brasiliense</name>
    <dbReference type="NCBI Taxonomy" id="300254"/>
    <lineage>
        <taxon>Eukaryota</taxon>
        <taxon>Fungi</taxon>
        <taxon>Dikarya</taxon>
        <taxon>Ascomycota</taxon>
        <taxon>Pezizomycotina</taxon>
        <taxon>Dothideomycetes</taxon>
        <taxon>Pleosporomycetidae</taxon>
        <taxon>Pleosporales</taxon>
        <taxon>Massarineae</taxon>
        <taxon>Didymosphaeriaceae</taxon>
        <taxon>Paraconiothyrium</taxon>
    </lineage>
</organism>
<keyword evidence="2" id="KW-1185">Reference proteome</keyword>
<dbReference type="EMBL" id="JAKJXO020000001">
    <property type="protein sequence ID" value="KAL1612005.1"/>
    <property type="molecule type" value="Genomic_DNA"/>
</dbReference>
<proteinExistence type="predicted"/>
<evidence type="ECO:0000313" key="2">
    <source>
        <dbReference type="Proteomes" id="UP001521785"/>
    </source>
</evidence>
<name>A0ABR3S5M1_9PLEO</name>
<sequence>MIGRPTFRYTPGSRITMAPLPFETSPATAEWDRTITHEDYTKILQGYRPQQMEDKCTVVADAPEDAQGNTILHVYFGWKPREEISLEIATGDPNKTDAKDWATIVTISWKVEHPGGLTTSEEEAKTTAINLCNNLLGCELEEEDGSGSEDEGKDED</sequence>
<reference evidence="1 2" key="1">
    <citation type="submission" date="2024-02" db="EMBL/GenBank/DDBJ databases">
        <title>De novo assembly and annotation of 12 fungi associated with fruit tree decline syndrome in Ontario, Canada.</title>
        <authorList>
            <person name="Sulman M."/>
            <person name="Ellouze W."/>
            <person name="Ilyukhin E."/>
        </authorList>
    </citation>
    <scope>NUCLEOTIDE SEQUENCE [LARGE SCALE GENOMIC DNA]</scope>
    <source>
        <strain evidence="1 2">M42-189</strain>
    </source>
</reference>
<gene>
    <name evidence="1" type="ORF">SLS60_000228</name>
</gene>
<dbReference type="Proteomes" id="UP001521785">
    <property type="component" value="Unassembled WGS sequence"/>
</dbReference>
<comment type="caution">
    <text evidence="1">The sequence shown here is derived from an EMBL/GenBank/DDBJ whole genome shotgun (WGS) entry which is preliminary data.</text>
</comment>
<accession>A0ABR3S5M1</accession>
<evidence type="ECO:0000313" key="1">
    <source>
        <dbReference type="EMBL" id="KAL1612005.1"/>
    </source>
</evidence>